<dbReference type="GO" id="GO:0009002">
    <property type="term" value="F:serine-type D-Ala-D-Ala carboxypeptidase activity"/>
    <property type="evidence" value="ECO:0007669"/>
    <property type="project" value="UniProtKB-EC"/>
</dbReference>
<dbReference type="RefSeq" id="WP_119117564.1">
    <property type="nucleotide sequence ID" value="NZ_CP085714.1"/>
</dbReference>
<evidence type="ECO:0000256" key="6">
    <source>
        <dbReference type="ARBA" id="ARBA00034000"/>
    </source>
</evidence>
<dbReference type="InterPro" id="IPR012338">
    <property type="entry name" value="Beta-lactam/transpept-like"/>
</dbReference>
<dbReference type="EC" id="3.4.16.4" evidence="4"/>
<comment type="caution">
    <text evidence="10">The sequence shown here is derived from an EMBL/GenBank/DDBJ whole genome shotgun (WGS) entry which is preliminary data.</text>
</comment>
<dbReference type="GO" id="GO:0071555">
    <property type="term" value="P:cell wall organization"/>
    <property type="evidence" value="ECO:0007669"/>
    <property type="project" value="TreeGrafter"/>
</dbReference>
<dbReference type="Gene3D" id="3.10.450.100">
    <property type="entry name" value="NTF2-like, domain 1"/>
    <property type="match status" value="1"/>
</dbReference>
<evidence type="ECO:0000259" key="8">
    <source>
        <dbReference type="Pfam" id="PF03717"/>
    </source>
</evidence>
<evidence type="ECO:0000256" key="1">
    <source>
        <dbReference type="ARBA" id="ARBA00004370"/>
    </source>
</evidence>
<dbReference type="GO" id="GO:0046677">
    <property type="term" value="P:response to antibiotic"/>
    <property type="evidence" value="ECO:0007669"/>
    <property type="project" value="InterPro"/>
</dbReference>
<dbReference type="EMBL" id="QWVS01000022">
    <property type="protein sequence ID" value="RID84998.1"/>
    <property type="molecule type" value="Genomic_DNA"/>
</dbReference>
<dbReference type="Proteomes" id="UP000266016">
    <property type="component" value="Unassembled WGS sequence"/>
</dbReference>
<evidence type="ECO:0000313" key="10">
    <source>
        <dbReference type="EMBL" id="RID84998.1"/>
    </source>
</evidence>
<feature type="domain" description="Penicillin-binding protein transpeptidase" evidence="7">
    <location>
        <begin position="354"/>
        <end position="652"/>
    </location>
</feature>
<dbReference type="InterPro" id="IPR005311">
    <property type="entry name" value="PBP_dimer"/>
</dbReference>
<feature type="domain" description="NTF2-like N-terminal transpeptidase" evidence="9">
    <location>
        <begin position="26"/>
        <end position="148"/>
    </location>
</feature>
<evidence type="ECO:0000256" key="4">
    <source>
        <dbReference type="ARBA" id="ARBA00012448"/>
    </source>
</evidence>
<comment type="catalytic activity">
    <reaction evidence="6">
        <text>Preferential cleavage: (Ac)2-L-Lys-D-Ala-|-D-Ala. Also transpeptidation of peptidyl-alanyl moieties that are N-acyl substituents of D-alanine.</text>
        <dbReference type="EC" id="3.4.16.4"/>
    </reaction>
</comment>
<dbReference type="InterPro" id="IPR036138">
    <property type="entry name" value="PBP_dimer_sf"/>
</dbReference>
<dbReference type="SUPFAM" id="SSF56519">
    <property type="entry name" value="Penicillin binding protein dimerisation domain"/>
    <property type="match status" value="1"/>
</dbReference>
<dbReference type="GO" id="GO:0009252">
    <property type="term" value="P:peptidoglycan biosynthetic process"/>
    <property type="evidence" value="ECO:0007669"/>
    <property type="project" value="UniProtKB-UniPathway"/>
</dbReference>
<dbReference type="Pfam" id="PF03717">
    <property type="entry name" value="PBP_dimer"/>
    <property type="match status" value="1"/>
</dbReference>
<dbReference type="Gene3D" id="3.30.1390.30">
    <property type="entry name" value="Penicillin-binding protein 2a, domain 3"/>
    <property type="match status" value="1"/>
</dbReference>
<comment type="similarity">
    <text evidence="3">Belongs to the transpeptidase family.</text>
</comment>
<dbReference type="GO" id="GO:0008658">
    <property type="term" value="F:penicillin binding"/>
    <property type="evidence" value="ECO:0007669"/>
    <property type="project" value="InterPro"/>
</dbReference>
<organism evidence="10 11">
    <name type="scientific">Peribacillus asahii</name>
    <dbReference type="NCBI Taxonomy" id="228899"/>
    <lineage>
        <taxon>Bacteria</taxon>
        <taxon>Bacillati</taxon>
        <taxon>Bacillota</taxon>
        <taxon>Bacilli</taxon>
        <taxon>Bacillales</taxon>
        <taxon>Bacillaceae</taxon>
        <taxon>Peribacillus</taxon>
    </lineage>
</organism>
<comment type="subcellular location">
    <subcellularLocation>
        <location evidence="1">Membrane</location>
    </subcellularLocation>
</comment>
<dbReference type="GO" id="GO:0071972">
    <property type="term" value="F:peptidoglycan L,D-transpeptidase activity"/>
    <property type="evidence" value="ECO:0007669"/>
    <property type="project" value="TreeGrafter"/>
</dbReference>
<dbReference type="PANTHER" id="PTHR30627:SF25">
    <property type="entry name" value="PENICILLIN-BINDING PROTEIN 3"/>
    <property type="match status" value="1"/>
</dbReference>
<dbReference type="Pfam" id="PF00905">
    <property type="entry name" value="Transpeptidase"/>
    <property type="match status" value="1"/>
</dbReference>
<accession>A0A398B846</accession>
<gene>
    <name evidence="10" type="ORF">D1953_12665</name>
</gene>
<evidence type="ECO:0000256" key="3">
    <source>
        <dbReference type="ARBA" id="ARBA00007171"/>
    </source>
</evidence>
<dbReference type="InterPro" id="IPR001460">
    <property type="entry name" value="PCN-bd_Tpept"/>
</dbReference>
<dbReference type="AlphaFoldDB" id="A0A398B846"/>
<dbReference type="InterPro" id="IPR032710">
    <property type="entry name" value="NTF2-like_dom_sf"/>
</dbReference>
<dbReference type="InterPro" id="IPR007887">
    <property type="entry name" value="MecA_N"/>
</dbReference>
<evidence type="ECO:0000259" key="9">
    <source>
        <dbReference type="Pfam" id="PF05223"/>
    </source>
</evidence>
<keyword evidence="5" id="KW-0472">Membrane</keyword>
<dbReference type="GO" id="GO:0005886">
    <property type="term" value="C:plasma membrane"/>
    <property type="evidence" value="ECO:0007669"/>
    <property type="project" value="TreeGrafter"/>
</dbReference>
<sequence length="667" mass="73916">MKKRPFITSMILTSLLLLTGCTDEPKPEDRFADYTKLWNKQNFEGMYDYLSADAKKEISEEQFSERYEKIYKGIEMEDLKVEYKLPEELPKHKDEEKVEVTYSVSMETVAGPVEFKNEATLVKEGKDEKENWYIEWGPNYIFPELEEDEKVSVETYPAVRGEIVDRYERGLAINGTVAQVGIVPEKMGEESAAISQVAKLLNMSVEEIEAELNQSWVQPSYFVPIKKLPQNDAKIAKLISIPGVSITEVTERVYPYGAATAHLIGYVGEASAEDLEKLKGKGYTANDVIGKRGLEQLLEERLRGEAGAKIYIKADNGTEKVIAERKGKEGEFIALTIDAELQQDIYKQYNNEAGTAAAMNPKTGETLALVSSPSFDPNQYVLGMSSAQQKALEENKDKPLLNRFSSTYAPGSTIKALTASVALKNGVDSNKALSIQGLTWKKSNWKDHSITRVANPGIPIDMKNALIYSDNIYFARQALDLGKDKFTSGLKDFGFEDTLPLEYPIKASSIGDISSEGRLADSGYGQGQVQMSAIHLAATYTAFLNEGNVIAPTLIQKDKMEPTIWKKNVITAKQANQLTGMLKQVVTHPKGSAHSLNDLKLNIAGKTGTAEIKASKNSTGTENGWLVAMDTKSSSLLMAWMIEDVKGRGGSHFVVDRMKPVLKKYIQ</sequence>
<dbReference type="Pfam" id="PF05223">
    <property type="entry name" value="MecA_N"/>
    <property type="match status" value="1"/>
</dbReference>
<keyword evidence="11" id="KW-1185">Reference proteome</keyword>
<dbReference type="SUPFAM" id="SSF56601">
    <property type="entry name" value="beta-lactamase/transpeptidase-like"/>
    <property type="match status" value="1"/>
</dbReference>
<dbReference type="PANTHER" id="PTHR30627">
    <property type="entry name" value="PEPTIDOGLYCAN D,D-TRANSPEPTIDASE"/>
    <property type="match status" value="1"/>
</dbReference>
<evidence type="ECO:0000313" key="11">
    <source>
        <dbReference type="Proteomes" id="UP000266016"/>
    </source>
</evidence>
<dbReference type="PROSITE" id="PS51257">
    <property type="entry name" value="PROKAR_LIPOPROTEIN"/>
    <property type="match status" value="1"/>
</dbReference>
<dbReference type="UniPathway" id="UPA00219"/>
<evidence type="ECO:0000256" key="2">
    <source>
        <dbReference type="ARBA" id="ARBA00004752"/>
    </source>
</evidence>
<dbReference type="Gene3D" id="3.90.1310.10">
    <property type="entry name" value="Penicillin-binding protein 2a (Domain 2)"/>
    <property type="match status" value="1"/>
</dbReference>
<dbReference type="InterPro" id="IPR050515">
    <property type="entry name" value="Beta-lactam/transpept"/>
</dbReference>
<dbReference type="Gene3D" id="3.40.710.10">
    <property type="entry name" value="DD-peptidase/beta-lactamase superfamily"/>
    <property type="match status" value="1"/>
</dbReference>
<feature type="domain" description="Penicillin-binding protein dimerisation" evidence="8">
    <location>
        <begin position="157"/>
        <end position="318"/>
    </location>
</feature>
<name>A0A398B846_9BACI</name>
<protein>
    <recommendedName>
        <fullName evidence="4">serine-type D-Ala-D-Ala carboxypeptidase</fullName>
        <ecNumber evidence="4">3.4.16.4</ecNumber>
    </recommendedName>
</protein>
<evidence type="ECO:0000259" key="7">
    <source>
        <dbReference type="Pfam" id="PF00905"/>
    </source>
</evidence>
<evidence type="ECO:0000256" key="5">
    <source>
        <dbReference type="ARBA" id="ARBA00023136"/>
    </source>
</evidence>
<dbReference type="SUPFAM" id="SSF54427">
    <property type="entry name" value="NTF2-like"/>
    <property type="match status" value="1"/>
</dbReference>
<reference evidence="10 11" key="1">
    <citation type="submission" date="2018-08" db="EMBL/GenBank/DDBJ databases">
        <title>Bacillus jemisoniae sp. nov., Bacillus chryseoplanitiae sp. nov., Bacillus resnikiae sp. nov., and Bacillus frankliniae sp. nov., isolated from Viking spacecraft and associated surfaces.</title>
        <authorList>
            <person name="Seuylemezian A."/>
            <person name="Vaishampayan P."/>
        </authorList>
    </citation>
    <scope>NUCLEOTIDE SEQUENCE [LARGE SCALE GENOMIC DNA]</scope>
    <source>
        <strain evidence="10 11">MA001</strain>
    </source>
</reference>
<comment type="pathway">
    <text evidence="2">Cell wall biogenesis; peptidoglycan biosynthesis.</text>
</comment>
<proteinExistence type="inferred from homology"/>